<dbReference type="EMBL" id="UFYA01000001">
    <property type="protein sequence ID" value="STD03447.1"/>
    <property type="molecule type" value="Genomic_DNA"/>
</dbReference>
<proteinExistence type="predicted"/>
<gene>
    <name evidence="1" type="ORF">NCTC7915_00094</name>
</gene>
<protein>
    <submittedName>
        <fullName evidence="1">Uncharacterized protein</fullName>
    </submittedName>
</protein>
<reference evidence="1 2" key="1">
    <citation type="submission" date="2018-06" db="EMBL/GenBank/DDBJ databases">
        <authorList>
            <consortium name="Pathogen Informatics"/>
            <person name="Doyle S."/>
        </authorList>
    </citation>
    <scope>NUCLEOTIDE SEQUENCE [LARGE SCALE GENOMIC DNA]</scope>
    <source>
        <strain evidence="1 2">NCTC7915</strain>
    </source>
</reference>
<comment type="caution">
    <text evidence="1">The sequence shown here is derived from an EMBL/GenBank/DDBJ whole genome shotgun (WGS) entry which is preliminary data.</text>
</comment>
<evidence type="ECO:0000313" key="1">
    <source>
        <dbReference type="EMBL" id="STD03447.1"/>
    </source>
</evidence>
<organism evidence="1 2">
    <name type="scientific">Dermatophilus congolensis</name>
    <dbReference type="NCBI Taxonomy" id="1863"/>
    <lineage>
        <taxon>Bacteria</taxon>
        <taxon>Bacillati</taxon>
        <taxon>Actinomycetota</taxon>
        <taxon>Actinomycetes</taxon>
        <taxon>Micrococcales</taxon>
        <taxon>Dermatophilaceae</taxon>
        <taxon>Dermatophilus</taxon>
    </lineage>
</organism>
<name>A0AA46GZF7_9MICO</name>
<sequence>MGVGSGVALAVGDACFECGDDVGCGVAFVGADVLFNPWAGRGLLPAFCGCIDWRVRFDVYAADVHAVAAGVSGGSDVPSHG</sequence>
<dbReference type="Proteomes" id="UP000254118">
    <property type="component" value="Unassembled WGS sequence"/>
</dbReference>
<dbReference type="AlphaFoldDB" id="A0AA46GZF7"/>
<accession>A0AA46GZF7</accession>
<evidence type="ECO:0000313" key="2">
    <source>
        <dbReference type="Proteomes" id="UP000254118"/>
    </source>
</evidence>